<comment type="similarity">
    <text evidence="1">Belongs to the CdaR family.</text>
</comment>
<dbReference type="PANTHER" id="PTHR33744">
    <property type="entry name" value="CARBOHYDRATE DIACID REGULATOR"/>
    <property type="match status" value="1"/>
</dbReference>
<dbReference type="Proteomes" id="UP001230289">
    <property type="component" value="Unassembled WGS sequence"/>
</dbReference>
<dbReference type="RefSeq" id="WP_308488788.1">
    <property type="nucleotide sequence ID" value="NZ_JAVFCB010000004.1"/>
</dbReference>
<accession>A0ABU0XFE4</accession>
<gene>
    <name evidence="4" type="ORF">RBR11_07920</name>
</gene>
<proteinExistence type="inferred from homology"/>
<reference evidence="4 5" key="1">
    <citation type="submission" date="2023-08" db="EMBL/GenBank/DDBJ databases">
        <title>Microbacterium sp. nov., isolated from a waste landfill.</title>
        <authorList>
            <person name="Wen W."/>
        </authorList>
    </citation>
    <scope>NUCLEOTIDE SEQUENCE [LARGE SCALE GENOMIC DNA]</scope>
    <source>
        <strain evidence="4 5">ASV81</strain>
    </source>
</reference>
<dbReference type="InterPro" id="IPR025736">
    <property type="entry name" value="PucR_C-HTH_dom"/>
</dbReference>
<evidence type="ECO:0000259" key="2">
    <source>
        <dbReference type="Pfam" id="PF13556"/>
    </source>
</evidence>
<organism evidence="4 5">
    <name type="scientific">Microbacterium capsulatum</name>
    <dbReference type="NCBI Taxonomy" id="3041921"/>
    <lineage>
        <taxon>Bacteria</taxon>
        <taxon>Bacillati</taxon>
        <taxon>Actinomycetota</taxon>
        <taxon>Actinomycetes</taxon>
        <taxon>Micrococcales</taxon>
        <taxon>Microbacteriaceae</taxon>
        <taxon>Microbacterium</taxon>
    </lineage>
</organism>
<dbReference type="InterPro" id="IPR041522">
    <property type="entry name" value="CdaR_GGDEF"/>
</dbReference>
<dbReference type="PANTHER" id="PTHR33744:SF1">
    <property type="entry name" value="DNA-BINDING TRANSCRIPTIONAL ACTIVATOR ADER"/>
    <property type="match status" value="1"/>
</dbReference>
<dbReference type="Pfam" id="PF13556">
    <property type="entry name" value="HTH_30"/>
    <property type="match status" value="1"/>
</dbReference>
<dbReference type="Pfam" id="PF17853">
    <property type="entry name" value="GGDEF_2"/>
    <property type="match status" value="1"/>
</dbReference>
<protein>
    <submittedName>
        <fullName evidence="4">Helix-turn-helix domain-containing protein</fullName>
    </submittedName>
</protein>
<comment type="caution">
    <text evidence="4">The sequence shown here is derived from an EMBL/GenBank/DDBJ whole genome shotgun (WGS) entry which is preliminary data.</text>
</comment>
<evidence type="ECO:0000256" key="1">
    <source>
        <dbReference type="ARBA" id="ARBA00006754"/>
    </source>
</evidence>
<dbReference type="Gene3D" id="1.10.10.2840">
    <property type="entry name" value="PucR C-terminal helix-turn-helix domain"/>
    <property type="match status" value="1"/>
</dbReference>
<dbReference type="InterPro" id="IPR051448">
    <property type="entry name" value="CdaR-like_regulators"/>
</dbReference>
<feature type="domain" description="PucR C-terminal helix-turn-helix" evidence="2">
    <location>
        <begin position="442"/>
        <end position="500"/>
    </location>
</feature>
<sequence>MNAPLTLAALRAQPGNGGLRHVAGPDDAGWRTVRVETAEKDLPAHEEDALAILMTTGPSASWQQDALIRRVHERGYRGLVLPGAAGFDPGSLRLAGRLGLCVCDVDRAIDLAEACWMLLEAHDALTLAHVRKVAQSFEYSARDLPDLLRQVAANLGHALAVVDESGVLHESGGELPEALHAAIDFRPWVDLARADGYAAASVRVDSPSRPGLRLAVFGEGLGEAQLTALSVAAEVAMPAIAARILIDEVAEVNDVASSAALLRDFMDTRGQTDADLDRRMGERGWRPAGHHLGFRMRGRGRLDPLQLLRTVRPALAGIGAEAHATTAGRGITGWLTFPAPPEPAAVERHAQALRALHQEVGRSFAIATGIGSLQNGAPGLAVTLDEATDAARIASSRSATGWFVRVDSLGLEQLLLAWTGNDTFVPAAASLLAPLQDAGGDLLRTLSTYLDHESSLVATADALNLHRNTIAIRIRRVQELLGVDLSDPETRLAVHLACRAVLTLPAAPDAANGRRDHGILGS</sequence>
<keyword evidence="5" id="KW-1185">Reference proteome</keyword>
<evidence type="ECO:0000313" key="5">
    <source>
        <dbReference type="Proteomes" id="UP001230289"/>
    </source>
</evidence>
<dbReference type="InterPro" id="IPR042070">
    <property type="entry name" value="PucR_C-HTH_sf"/>
</dbReference>
<evidence type="ECO:0000313" key="4">
    <source>
        <dbReference type="EMBL" id="MDQ4213839.1"/>
    </source>
</evidence>
<feature type="domain" description="CdaR GGDEF-like" evidence="3">
    <location>
        <begin position="270"/>
        <end position="393"/>
    </location>
</feature>
<evidence type="ECO:0000259" key="3">
    <source>
        <dbReference type="Pfam" id="PF17853"/>
    </source>
</evidence>
<dbReference type="EMBL" id="JAVFCB010000004">
    <property type="protein sequence ID" value="MDQ4213839.1"/>
    <property type="molecule type" value="Genomic_DNA"/>
</dbReference>
<name>A0ABU0XFE4_9MICO</name>